<dbReference type="GO" id="GO:0005794">
    <property type="term" value="C:Golgi apparatus"/>
    <property type="evidence" value="ECO:0007669"/>
    <property type="project" value="TreeGrafter"/>
</dbReference>
<dbReference type="WBParaSite" id="PTRK_0001318300.1">
    <property type="protein sequence ID" value="PTRK_0001318300.1"/>
    <property type="gene ID" value="PTRK_0001318300"/>
</dbReference>
<evidence type="ECO:0000256" key="4">
    <source>
        <dbReference type="ARBA" id="ARBA00022989"/>
    </source>
</evidence>
<keyword evidence="4 6" id="KW-1133">Transmembrane helix</keyword>
<sequence>MICLLRIFFYIFICLLIVTHCNAKIHHLSLKNDFRRNIHITNFGFDTMGTIQFKLTNFTIPTELLTNEGNNLGDIGFTFSRGRTIVEGTRTNPYVCQLQNQDQNLDALFFVFKFQKKRLDIIRSGSIKNLTVCQNIENCWDILDDDSTDIYSTNNKTEYKGVLKRLKDYIFSTKDNDGEYKHYIPLTQDGNIFSGSFTIRFTDKQRGLYNLIFHNCLNYKTEGYDARVAVHFIADIIEKNENSYLSAGEIPMPQLFLYLSFAFIFAEIVWINALCTSKKEEIFKVHYLMTILITLKCLSLLFHGINYYYVSITGHQREFWTILFYITHLIKGTLLFGTIILIGTGYTFFKNYFTTRDRNIFMLVLPMQILDNIALIIMQESEFGDSRYQFWFEVFVFFDLVCCFLILLPIIWSIRHLQKGANTDGKAAINLQKLKLFQEFYAITIGYAYISRISKILVDLSVPFDYIFLSDIVVEVSSLLFFIIVGYKFRPQKKNPYLRLGHEFDNDTFALTSNGLYENITRVNNIHYVENEFENIPGSFANNDNSSEDESDGLHFTVLNPDTEVLLK</sequence>
<evidence type="ECO:0000256" key="7">
    <source>
        <dbReference type="SAM" id="SignalP"/>
    </source>
</evidence>
<reference evidence="10" key="1">
    <citation type="submission" date="2017-02" db="UniProtKB">
        <authorList>
            <consortium name="WormBaseParasite"/>
        </authorList>
    </citation>
    <scope>IDENTIFICATION</scope>
</reference>
<feature type="transmembrane region" description="Helical" evidence="6">
    <location>
        <begin position="322"/>
        <end position="348"/>
    </location>
</feature>
<comment type="subcellular location">
    <subcellularLocation>
        <location evidence="1">Membrane</location>
        <topology evidence="1">Multi-pass membrane protein</topology>
    </subcellularLocation>
</comment>
<protein>
    <submittedName>
        <fullName evidence="10">Lung seven transmembrane receptor family protein</fullName>
    </submittedName>
</protein>
<evidence type="ECO:0000256" key="5">
    <source>
        <dbReference type="ARBA" id="ARBA00023136"/>
    </source>
</evidence>
<feature type="signal peptide" evidence="7">
    <location>
        <begin position="1"/>
        <end position="23"/>
    </location>
</feature>
<feature type="transmembrane region" description="Helical" evidence="6">
    <location>
        <begin position="287"/>
        <end position="310"/>
    </location>
</feature>
<evidence type="ECO:0000256" key="6">
    <source>
        <dbReference type="SAM" id="Phobius"/>
    </source>
</evidence>
<feature type="transmembrane region" description="Helical" evidence="6">
    <location>
        <begin position="360"/>
        <end position="378"/>
    </location>
</feature>
<keyword evidence="5 6" id="KW-0472">Membrane</keyword>
<dbReference type="PANTHER" id="PTHR21229:SF2">
    <property type="entry name" value="RE59932P"/>
    <property type="match status" value="1"/>
</dbReference>
<dbReference type="GO" id="GO:0016020">
    <property type="term" value="C:membrane"/>
    <property type="evidence" value="ECO:0007669"/>
    <property type="project" value="UniProtKB-SubCell"/>
</dbReference>
<evidence type="ECO:0000256" key="3">
    <source>
        <dbReference type="ARBA" id="ARBA00022729"/>
    </source>
</evidence>
<dbReference type="PANTHER" id="PTHR21229">
    <property type="entry name" value="LUNG SEVEN TRANSMEMBRANE RECEPTOR"/>
    <property type="match status" value="1"/>
</dbReference>
<evidence type="ECO:0000259" key="8">
    <source>
        <dbReference type="Pfam" id="PF06814"/>
    </source>
</evidence>
<dbReference type="Pfam" id="PF06814">
    <property type="entry name" value="GOST_TM"/>
    <property type="match status" value="1"/>
</dbReference>
<accession>A0A0N4ZWW8</accession>
<name>A0A0N4ZWW8_PARTI</name>
<dbReference type="InterPro" id="IPR009637">
    <property type="entry name" value="GPR107/GPR108-like"/>
</dbReference>
<dbReference type="InterPro" id="IPR053937">
    <property type="entry name" value="GOST_TM"/>
</dbReference>
<organism evidence="9 10">
    <name type="scientific">Parastrongyloides trichosuri</name>
    <name type="common">Possum-specific nematode worm</name>
    <dbReference type="NCBI Taxonomy" id="131310"/>
    <lineage>
        <taxon>Eukaryota</taxon>
        <taxon>Metazoa</taxon>
        <taxon>Ecdysozoa</taxon>
        <taxon>Nematoda</taxon>
        <taxon>Chromadorea</taxon>
        <taxon>Rhabditida</taxon>
        <taxon>Tylenchina</taxon>
        <taxon>Panagrolaimomorpha</taxon>
        <taxon>Strongyloidoidea</taxon>
        <taxon>Strongyloididae</taxon>
        <taxon>Parastrongyloides</taxon>
    </lineage>
</organism>
<evidence type="ECO:0000313" key="9">
    <source>
        <dbReference type="Proteomes" id="UP000038045"/>
    </source>
</evidence>
<dbReference type="AlphaFoldDB" id="A0A0N4ZWW8"/>
<feature type="transmembrane region" description="Helical" evidence="6">
    <location>
        <begin position="390"/>
        <end position="415"/>
    </location>
</feature>
<dbReference type="Proteomes" id="UP000038045">
    <property type="component" value="Unplaced"/>
</dbReference>
<evidence type="ECO:0000256" key="1">
    <source>
        <dbReference type="ARBA" id="ARBA00004141"/>
    </source>
</evidence>
<keyword evidence="9" id="KW-1185">Reference proteome</keyword>
<evidence type="ECO:0000256" key="2">
    <source>
        <dbReference type="ARBA" id="ARBA00022692"/>
    </source>
</evidence>
<feature type="transmembrane region" description="Helical" evidence="6">
    <location>
        <begin position="466"/>
        <end position="489"/>
    </location>
</feature>
<keyword evidence="3 7" id="KW-0732">Signal</keyword>
<feature type="transmembrane region" description="Helical" evidence="6">
    <location>
        <begin position="255"/>
        <end position="275"/>
    </location>
</feature>
<feature type="domain" description="GOST seven transmembrane" evidence="8">
    <location>
        <begin position="251"/>
        <end position="496"/>
    </location>
</feature>
<feature type="transmembrane region" description="Helical" evidence="6">
    <location>
        <begin position="436"/>
        <end position="454"/>
    </location>
</feature>
<keyword evidence="2 6" id="KW-0812">Transmembrane</keyword>
<proteinExistence type="predicted"/>
<evidence type="ECO:0000313" key="10">
    <source>
        <dbReference type="WBParaSite" id="PTRK_0001318300.1"/>
    </source>
</evidence>
<feature type="chain" id="PRO_5005892307" evidence="7">
    <location>
        <begin position="24"/>
        <end position="568"/>
    </location>
</feature>